<dbReference type="PROSITE" id="PS51077">
    <property type="entry name" value="HTH_ICLR"/>
    <property type="match status" value="1"/>
</dbReference>
<sequence length="245" mass="26293">MPARPTAPAVDSSIAILQLLVNASYPLTQAEISAQTGIPVASCYRILGSLLQAQLVVMDPGRKKSYCIGAKIFQMASTIYGRQSIIPYFHPIAEILKNEVHKTVLLSMPVGNTVVVVAKLESALSHRFHSYIGQTLPLHRAAAGKAILSLRSTDYLQAYLDGEYLTAPQELRSQLERAQRLGYAVTHGEIESGVSCLAAPVVNLSHEPIAAISICVASDELSEPASRSYSSALIQAARQLAARIG</sequence>
<dbReference type="Pfam" id="PF01614">
    <property type="entry name" value="IclR_C"/>
    <property type="match status" value="1"/>
</dbReference>
<dbReference type="GO" id="GO:0045892">
    <property type="term" value="P:negative regulation of DNA-templated transcription"/>
    <property type="evidence" value="ECO:0007669"/>
    <property type="project" value="TreeGrafter"/>
</dbReference>
<keyword evidence="1" id="KW-0805">Transcription regulation</keyword>
<dbReference type="Pfam" id="PF09339">
    <property type="entry name" value="HTH_IclR"/>
    <property type="match status" value="1"/>
</dbReference>
<dbReference type="Gene3D" id="1.10.10.10">
    <property type="entry name" value="Winged helix-like DNA-binding domain superfamily/Winged helix DNA-binding domain"/>
    <property type="match status" value="1"/>
</dbReference>
<feature type="domain" description="IclR-ED" evidence="5">
    <location>
        <begin position="71"/>
        <end position="245"/>
    </location>
</feature>
<dbReference type="SUPFAM" id="SSF46785">
    <property type="entry name" value="Winged helix' DNA-binding domain"/>
    <property type="match status" value="1"/>
</dbReference>
<dbReference type="GO" id="GO:0003700">
    <property type="term" value="F:DNA-binding transcription factor activity"/>
    <property type="evidence" value="ECO:0007669"/>
    <property type="project" value="TreeGrafter"/>
</dbReference>
<feature type="domain" description="HTH iclR-type" evidence="4">
    <location>
        <begin position="7"/>
        <end position="70"/>
    </location>
</feature>
<name>A0A318JQE1_9NEIS</name>
<evidence type="ECO:0000256" key="3">
    <source>
        <dbReference type="ARBA" id="ARBA00023163"/>
    </source>
</evidence>
<keyword evidence="2" id="KW-0238">DNA-binding</keyword>
<dbReference type="PANTHER" id="PTHR30136:SF24">
    <property type="entry name" value="HTH-TYPE TRANSCRIPTIONAL REPRESSOR ALLR"/>
    <property type="match status" value="1"/>
</dbReference>
<dbReference type="SMART" id="SM00346">
    <property type="entry name" value="HTH_ICLR"/>
    <property type="match status" value="1"/>
</dbReference>
<dbReference type="Proteomes" id="UP000248395">
    <property type="component" value="Unassembled WGS sequence"/>
</dbReference>
<evidence type="ECO:0000256" key="2">
    <source>
        <dbReference type="ARBA" id="ARBA00023125"/>
    </source>
</evidence>
<dbReference type="InterPro" id="IPR036388">
    <property type="entry name" value="WH-like_DNA-bd_sf"/>
</dbReference>
<dbReference type="GO" id="GO:0003677">
    <property type="term" value="F:DNA binding"/>
    <property type="evidence" value="ECO:0007669"/>
    <property type="project" value="UniProtKB-KW"/>
</dbReference>
<reference evidence="6 7" key="1">
    <citation type="submission" date="2018-05" db="EMBL/GenBank/DDBJ databases">
        <title>Genomic Encyclopedia of Type Strains, Phase IV (KMG-IV): sequencing the most valuable type-strain genomes for metagenomic binning, comparative biology and taxonomic classification.</title>
        <authorList>
            <person name="Goeker M."/>
        </authorList>
    </citation>
    <scope>NUCLEOTIDE SEQUENCE [LARGE SCALE GENOMIC DNA]</scope>
    <source>
        <strain evidence="6 7">DSM 25134</strain>
    </source>
</reference>
<evidence type="ECO:0000259" key="4">
    <source>
        <dbReference type="PROSITE" id="PS51077"/>
    </source>
</evidence>
<comment type="caution">
    <text evidence="6">The sequence shown here is derived from an EMBL/GenBank/DDBJ whole genome shotgun (WGS) entry which is preliminary data.</text>
</comment>
<dbReference type="InterPro" id="IPR029016">
    <property type="entry name" value="GAF-like_dom_sf"/>
</dbReference>
<organism evidence="6 7">
    <name type="scientific">Aquitalea magnusonii</name>
    <dbReference type="NCBI Taxonomy" id="332411"/>
    <lineage>
        <taxon>Bacteria</taxon>
        <taxon>Pseudomonadati</taxon>
        <taxon>Pseudomonadota</taxon>
        <taxon>Betaproteobacteria</taxon>
        <taxon>Neisseriales</taxon>
        <taxon>Chromobacteriaceae</taxon>
        <taxon>Aquitalea</taxon>
    </lineage>
</organism>
<evidence type="ECO:0000313" key="6">
    <source>
        <dbReference type="EMBL" id="PXX50629.1"/>
    </source>
</evidence>
<dbReference type="PANTHER" id="PTHR30136">
    <property type="entry name" value="HELIX-TURN-HELIX TRANSCRIPTIONAL REGULATOR, ICLR FAMILY"/>
    <property type="match status" value="1"/>
</dbReference>
<protein>
    <submittedName>
        <fullName evidence="6">IclR family transcriptional regulator</fullName>
    </submittedName>
</protein>
<dbReference type="InterPro" id="IPR050707">
    <property type="entry name" value="HTH_MetabolicPath_Reg"/>
</dbReference>
<proteinExistence type="predicted"/>
<keyword evidence="3" id="KW-0804">Transcription</keyword>
<dbReference type="SUPFAM" id="SSF55781">
    <property type="entry name" value="GAF domain-like"/>
    <property type="match status" value="1"/>
</dbReference>
<dbReference type="EMBL" id="QJKC01000002">
    <property type="protein sequence ID" value="PXX50629.1"/>
    <property type="molecule type" value="Genomic_DNA"/>
</dbReference>
<evidence type="ECO:0000256" key="1">
    <source>
        <dbReference type="ARBA" id="ARBA00023015"/>
    </source>
</evidence>
<dbReference type="RefSeq" id="WP_199052778.1">
    <property type="nucleotide sequence ID" value="NZ_LNQU01000075.1"/>
</dbReference>
<dbReference type="Gene3D" id="3.30.450.40">
    <property type="match status" value="1"/>
</dbReference>
<dbReference type="AlphaFoldDB" id="A0A318JQE1"/>
<dbReference type="InterPro" id="IPR014757">
    <property type="entry name" value="Tscrpt_reg_IclR_C"/>
</dbReference>
<evidence type="ECO:0000259" key="5">
    <source>
        <dbReference type="PROSITE" id="PS51078"/>
    </source>
</evidence>
<dbReference type="InterPro" id="IPR005471">
    <property type="entry name" value="Tscrpt_reg_IclR_N"/>
</dbReference>
<dbReference type="InterPro" id="IPR036390">
    <property type="entry name" value="WH_DNA-bd_sf"/>
</dbReference>
<accession>A0A318JQE1</accession>
<keyword evidence="7" id="KW-1185">Reference proteome</keyword>
<dbReference type="PROSITE" id="PS51078">
    <property type="entry name" value="ICLR_ED"/>
    <property type="match status" value="1"/>
</dbReference>
<gene>
    <name evidence="6" type="ORF">DFR38_102286</name>
</gene>
<evidence type="ECO:0000313" key="7">
    <source>
        <dbReference type="Proteomes" id="UP000248395"/>
    </source>
</evidence>